<evidence type="ECO:0000313" key="3">
    <source>
        <dbReference type="Proteomes" id="UP000247681"/>
    </source>
</evidence>
<dbReference type="InterPro" id="IPR018490">
    <property type="entry name" value="cNMP-bd_dom_sf"/>
</dbReference>
<dbReference type="SUPFAM" id="SSF51206">
    <property type="entry name" value="cAMP-binding domain-like"/>
    <property type="match status" value="1"/>
</dbReference>
<dbReference type="Gene3D" id="2.60.120.10">
    <property type="entry name" value="Jelly Rolls"/>
    <property type="match status" value="1"/>
</dbReference>
<dbReference type="RefSeq" id="WP_110348981.1">
    <property type="nucleotide sequence ID" value="NZ_QJHL01000011.1"/>
</dbReference>
<organism evidence="2 3">
    <name type="scientific">Flavobacterium hydrophilum</name>
    <dbReference type="NCBI Taxonomy" id="2211445"/>
    <lineage>
        <taxon>Bacteria</taxon>
        <taxon>Pseudomonadati</taxon>
        <taxon>Bacteroidota</taxon>
        <taxon>Flavobacteriia</taxon>
        <taxon>Flavobacteriales</taxon>
        <taxon>Flavobacteriaceae</taxon>
        <taxon>Flavobacterium</taxon>
    </lineage>
</organism>
<protein>
    <submittedName>
        <fullName evidence="2">Crp/Fnr family transcriptional regulator</fullName>
    </submittedName>
</protein>
<dbReference type="PROSITE" id="PS50042">
    <property type="entry name" value="CNMP_BINDING_3"/>
    <property type="match status" value="1"/>
</dbReference>
<feature type="domain" description="Cyclic nucleotide-binding" evidence="1">
    <location>
        <begin position="11"/>
        <end position="115"/>
    </location>
</feature>
<comment type="caution">
    <text evidence="2">The sequence shown here is derived from an EMBL/GenBank/DDBJ whole genome shotgun (WGS) entry which is preliminary data.</text>
</comment>
<reference evidence="2 3" key="1">
    <citation type="submission" date="2018-05" db="EMBL/GenBank/DDBJ databases">
        <title>Flavobacterium sp. strain IMCC34758, incomplete genome.</title>
        <authorList>
            <person name="Joung Y."/>
        </authorList>
    </citation>
    <scope>NUCLEOTIDE SEQUENCE [LARGE SCALE GENOMIC DNA]</scope>
    <source>
        <strain evidence="2 3">IMCC34758</strain>
    </source>
</reference>
<dbReference type="Pfam" id="PF00027">
    <property type="entry name" value="cNMP_binding"/>
    <property type="match status" value="1"/>
</dbReference>
<dbReference type="EMBL" id="QJHL01000011">
    <property type="protein sequence ID" value="PXY42915.1"/>
    <property type="molecule type" value="Genomic_DNA"/>
</dbReference>
<proteinExistence type="predicted"/>
<gene>
    <name evidence="2" type="ORF">DMB68_23065</name>
</gene>
<evidence type="ECO:0000313" key="2">
    <source>
        <dbReference type="EMBL" id="PXY42915.1"/>
    </source>
</evidence>
<dbReference type="OrthoDB" id="1092431at2"/>
<dbReference type="InterPro" id="IPR014710">
    <property type="entry name" value="RmlC-like_jellyroll"/>
</dbReference>
<accession>A0A2V4BV87</accession>
<keyword evidence="3" id="KW-1185">Reference proteome</keyword>
<sequence>MYSVLLSHIQKFISLEPFEIEILESGLGITKIKKKQHVLQEGQICNTMYFITKGCFRQYIINNKGTEQTLQFGVESWWITDYLSFHNQTPSHFYIQAVENSEIIAIEKLFLESLLIQIPKLERYFRIVSQKTFGAAQMRIKFLFTMSAEERYRHFSNLNPEFVQRVPQYMLASYLDFSAEFMSKIRAGKV</sequence>
<dbReference type="InterPro" id="IPR000595">
    <property type="entry name" value="cNMP-bd_dom"/>
</dbReference>
<evidence type="ECO:0000259" key="1">
    <source>
        <dbReference type="PROSITE" id="PS50042"/>
    </source>
</evidence>
<dbReference type="Proteomes" id="UP000247681">
    <property type="component" value="Unassembled WGS sequence"/>
</dbReference>
<dbReference type="CDD" id="cd00038">
    <property type="entry name" value="CAP_ED"/>
    <property type="match status" value="1"/>
</dbReference>
<name>A0A2V4BV87_9FLAO</name>
<dbReference type="AlphaFoldDB" id="A0A2V4BV87"/>